<gene>
    <name evidence="1" type="ORF">LCGC14_3051870</name>
</gene>
<organism evidence="1">
    <name type="scientific">marine sediment metagenome</name>
    <dbReference type="NCBI Taxonomy" id="412755"/>
    <lineage>
        <taxon>unclassified sequences</taxon>
        <taxon>metagenomes</taxon>
        <taxon>ecological metagenomes</taxon>
    </lineage>
</organism>
<proteinExistence type="predicted"/>
<protein>
    <submittedName>
        <fullName evidence="1">Uncharacterized protein</fullName>
    </submittedName>
</protein>
<name>A0A0F8ZCB3_9ZZZZ</name>
<comment type="caution">
    <text evidence="1">The sequence shown here is derived from an EMBL/GenBank/DDBJ whole genome shotgun (WGS) entry which is preliminary data.</text>
</comment>
<feature type="non-terminal residue" evidence="1">
    <location>
        <position position="101"/>
    </location>
</feature>
<evidence type="ECO:0000313" key="1">
    <source>
        <dbReference type="EMBL" id="KKK57696.1"/>
    </source>
</evidence>
<sequence>MAGLNRFQLWVLRKTEPWREEKASLDLEWRLYAQKHNAAGKRPLCWYPGMEEEKGLQLDPEGKVHMYEFPIGPDSLDQPLYPDYLRNMHDYSDVKPMKPKA</sequence>
<dbReference type="EMBL" id="LAZR01064347">
    <property type="protein sequence ID" value="KKK57696.1"/>
    <property type="molecule type" value="Genomic_DNA"/>
</dbReference>
<dbReference type="AlphaFoldDB" id="A0A0F8ZCB3"/>
<reference evidence="1" key="1">
    <citation type="journal article" date="2015" name="Nature">
        <title>Complex archaea that bridge the gap between prokaryotes and eukaryotes.</title>
        <authorList>
            <person name="Spang A."/>
            <person name="Saw J.H."/>
            <person name="Jorgensen S.L."/>
            <person name="Zaremba-Niedzwiedzka K."/>
            <person name="Martijn J."/>
            <person name="Lind A.E."/>
            <person name="van Eijk R."/>
            <person name="Schleper C."/>
            <person name="Guy L."/>
            <person name="Ettema T.J."/>
        </authorList>
    </citation>
    <scope>NUCLEOTIDE SEQUENCE</scope>
</reference>
<accession>A0A0F8ZCB3</accession>